<evidence type="ECO:0000313" key="2">
    <source>
        <dbReference type="EMBL" id="JAH04047.1"/>
    </source>
</evidence>
<dbReference type="SUPFAM" id="SSF81321">
    <property type="entry name" value="Family A G protein-coupled receptor-like"/>
    <property type="match status" value="1"/>
</dbReference>
<keyword evidence="1" id="KW-1133">Transmembrane helix</keyword>
<keyword evidence="1" id="KW-0472">Membrane</keyword>
<dbReference type="EMBL" id="GBXM01104530">
    <property type="protein sequence ID" value="JAH04047.1"/>
    <property type="molecule type" value="Transcribed_RNA"/>
</dbReference>
<evidence type="ECO:0000256" key="1">
    <source>
        <dbReference type="SAM" id="Phobius"/>
    </source>
</evidence>
<dbReference type="AlphaFoldDB" id="A0A0E9PIC5"/>
<keyword evidence="1" id="KW-0812">Transmembrane</keyword>
<organism evidence="2">
    <name type="scientific">Anguilla anguilla</name>
    <name type="common">European freshwater eel</name>
    <name type="synonym">Muraena anguilla</name>
    <dbReference type="NCBI Taxonomy" id="7936"/>
    <lineage>
        <taxon>Eukaryota</taxon>
        <taxon>Metazoa</taxon>
        <taxon>Chordata</taxon>
        <taxon>Craniata</taxon>
        <taxon>Vertebrata</taxon>
        <taxon>Euteleostomi</taxon>
        <taxon>Actinopterygii</taxon>
        <taxon>Neopterygii</taxon>
        <taxon>Teleostei</taxon>
        <taxon>Anguilliformes</taxon>
        <taxon>Anguillidae</taxon>
        <taxon>Anguilla</taxon>
    </lineage>
</organism>
<sequence length="69" mass="7961">MVSLITRLSFCKSIVVKSHFCQHESIYSLACNDNFINHVISRLNVTLFVYIPFILIVLSYILLLVLCLK</sequence>
<accession>A0A0E9PIC5</accession>
<feature type="transmembrane region" description="Helical" evidence="1">
    <location>
        <begin position="47"/>
        <end position="68"/>
    </location>
</feature>
<reference evidence="2" key="2">
    <citation type="journal article" date="2015" name="Fish Shellfish Immunol.">
        <title>Early steps in the European eel (Anguilla anguilla)-Vibrio vulnificus interaction in the gills: Role of the RtxA13 toxin.</title>
        <authorList>
            <person name="Callol A."/>
            <person name="Pajuelo D."/>
            <person name="Ebbesson L."/>
            <person name="Teles M."/>
            <person name="MacKenzie S."/>
            <person name="Amaro C."/>
        </authorList>
    </citation>
    <scope>NUCLEOTIDE SEQUENCE</scope>
</reference>
<proteinExistence type="predicted"/>
<protein>
    <recommendedName>
        <fullName evidence="3">G-protein coupled receptors family 1 profile domain-containing protein</fullName>
    </recommendedName>
</protein>
<reference evidence="2" key="1">
    <citation type="submission" date="2014-11" db="EMBL/GenBank/DDBJ databases">
        <authorList>
            <person name="Amaro Gonzalez C."/>
        </authorList>
    </citation>
    <scope>NUCLEOTIDE SEQUENCE</scope>
</reference>
<evidence type="ECO:0008006" key="3">
    <source>
        <dbReference type="Google" id="ProtNLM"/>
    </source>
</evidence>
<name>A0A0E9PIC5_ANGAN</name>